<dbReference type="SMART" id="SM00950">
    <property type="entry name" value="Piwi"/>
    <property type="match status" value="1"/>
</dbReference>
<dbReference type="Gene3D" id="3.30.420.10">
    <property type="entry name" value="Ribonuclease H-like superfamily/Ribonuclease H"/>
    <property type="match status" value="1"/>
</dbReference>
<dbReference type="PROSITE" id="PS50822">
    <property type="entry name" value="PIWI"/>
    <property type="match status" value="1"/>
</dbReference>
<dbReference type="Gene3D" id="3.40.50.2300">
    <property type="match status" value="1"/>
</dbReference>
<evidence type="ECO:0000259" key="3">
    <source>
        <dbReference type="PROSITE" id="PS50821"/>
    </source>
</evidence>
<dbReference type="PANTHER" id="PTHR22891">
    <property type="entry name" value="EUKARYOTIC TRANSLATION INITIATION FACTOR 2C"/>
    <property type="match status" value="1"/>
</dbReference>
<evidence type="ECO:0000313" key="5">
    <source>
        <dbReference type="EMBL" id="KAK6627438.1"/>
    </source>
</evidence>
<dbReference type="InterPro" id="IPR003100">
    <property type="entry name" value="PAZ_dom"/>
</dbReference>
<dbReference type="InterPro" id="IPR003165">
    <property type="entry name" value="Piwi"/>
</dbReference>
<evidence type="ECO:0000259" key="4">
    <source>
        <dbReference type="PROSITE" id="PS50822"/>
    </source>
</evidence>
<dbReference type="Gene3D" id="2.170.260.10">
    <property type="entry name" value="paz domain"/>
    <property type="match status" value="1"/>
</dbReference>
<gene>
    <name evidence="5" type="ORF">RUM44_009915</name>
</gene>
<name>A0ABR1AUA6_POLSC</name>
<feature type="compositionally biased region" description="Polar residues" evidence="2">
    <location>
        <begin position="31"/>
        <end position="45"/>
    </location>
</feature>
<comment type="similarity">
    <text evidence="1">Belongs to the argonaute family.</text>
</comment>
<evidence type="ECO:0000256" key="1">
    <source>
        <dbReference type="RuleBase" id="RU361178"/>
    </source>
</evidence>
<dbReference type="SUPFAM" id="SSF101690">
    <property type="entry name" value="PAZ domain"/>
    <property type="match status" value="1"/>
</dbReference>
<dbReference type="InterPro" id="IPR012337">
    <property type="entry name" value="RNaseH-like_sf"/>
</dbReference>
<dbReference type="Pfam" id="PF02170">
    <property type="entry name" value="PAZ"/>
    <property type="match status" value="1"/>
</dbReference>
<dbReference type="EMBL" id="JAWJWF010000045">
    <property type="protein sequence ID" value="KAK6627438.1"/>
    <property type="molecule type" value="Genomic_DNA"/>
</dbReference>
<dbReference type="Pfam" id="PF02171">
    <property type="entry name" value="Piwi"/>
    <property type="match status" value="1"/>
</dbReference>
<accession>A0ABR1AUA6</accession>
<feature type="region of interest" description="Disordered" evidence="2">
    <location>
        <begin position="1"/>
        <end position="49"/>
    </location>
</feature>
<organism evidence="5 6">
    <name type="scientific">Polyplax serrata</name>
    <name type="common">Common mouse louse</name>
    <dbReference type="NCBI Taxonomy" id="468196"/>
    <lineage>
        <taxon>Eukaryota</taxon>
        <taxon>Metazoa</taxon>
        <taxon>Ecdysozoa</taxon>
        <taxon>Arthropoda</taxon>
        <taxon>Hexapoda</taxon>
        <taxon>Insecta</taxon>
        <taxon>Pterygota</taxon>
        <taxon>Neoptera</taxon>
        <taxon>Paraneoptera</taxon>
        <taxon>Psocodea</taxon>
        <taxon>Troctomorpha</taxon>
        <taxon>Phthiraptera</taxon>
        <taxon>Anoplura</taxon>
        <taxon>Polyplacidae</taxon>
        <taxon>Polyplax</taxon>
    </lineage>
</organism>
<dbReference type="SMART" id="SM00949">
    <property type="entry name" value="PAZ"/>
    <property type="match status" value="1"/>
</dbReference>
<dbReference type="CDD" id="cd04658">
    <property type="entry name" value="Piwi_piwi-like_Euk"/>
    <property type="match status" value="1"/>
</dbReference>
<comment type="caution">
    <text evidence="5">The sequence shown here is derived from an EMBL/GenBank/DDBJ whole genome shotgun (WGS) entry which is preliminary data.</text>
</comment>
<keyword evidence="6" id="KW-1185">Reference proteome</keyword>
<dbReference type="InterPro" id="IPR036397">
    <property type="entry name" value="RNaseH_sf"/>
</dbReference>
<dbReference type="PROSITE" id="PS50821">
    <property type="entry name" value="PAZ"/>
    <property type="match status" value="1"/>
</dbReference>
<dbReference type="SUPFAM" id="SSF53098">
    <property type="entry name" value="Ribonuclease H-like"/>
    <property type="match status" value="1"/>
</dbReference>
<proteinExistence type="inferred from homology"/>
<reference evidence="5 6" key="1">
    <citation type="submission" date="2023-09" db="EMBL/GenBank/DDBJ databases">
        <title>Genomes of two closely related lineages of the louse Polyplax serrata with different host specificities.</title>
        <authorList>
            <person name="Martinu J."/>
            <person name="Tarabai H."/>
            <person name="Stefka J."/>
            <person name="Hypsa V."/>
        </authorList>
    </citation>
    <scope>NUCLEOTIDE SEQUENCE [LARGE SCALE GENOMIC DNA]</scope>
    <source>
        <strain evidence="5">98ZLc_SE</strain>
    </source>
</reference>
<feature type="compositionally biased region" description="Gly residues" evidence="2">
    <location>
        <begin position="1"/>
        <end position="17"/>
    </location>
</feature>
<evidence type="ECO:0000313" key="6">
    <source>
        <dbReference type="Proteomes" id="UP001359485"/>
    </source>
</evidence>
<protein>
    <submittedName>
        <fullName evidence="5">Uncharacterized protein</fullName>
    </submittedName>
</protein>
<dbReference type="CDD" id="cd02845">
    <property type="entry name" value="PAZ_piwi_like"/>
    <property type="match status" value="1"/>
</dbReference>
<feature type="domain" description="PAZ" evidence="3">
    <location>
        <begin position="297"/>
        <end position="412"/>
    </location>
</feature>
<sequence>MSSGREYGGGRGRGRNGQGHDDSKKFKAADGSSSSFGRPHTASQSHSRDIQHFETEIGEPHGRQNPEHHIDGKISELTLGDKKNGNGTTIAGSIGRGGIRGRRVINVSNILQTRPAAVKSKKGNFGTPVELVTNYFKLETVPDWVLYQYRVDFSEKEERERVLRAWLWQHRERLDAAYIFDGSMFFTSKRLTAGNEPLNLTSIKENGEPVQIELKFVNQLSYGNSVYLQVFNILVRRCLMHLNLHLVNRNYFDPKASIHVPQHQLEIWPGYVTSIRQHEQSILMCCEIAHKVMRTDTALKVLADCTKERGDYRVTSIVILFQQSMIGSIVLTDYNNKTYRVDDVDFSLNPLSTFLYKNNETLTYVEYYKRRYQITIKDLRQPLLISRSSARDLRAGMEKQCLLVPELCRMTGLSSRMLENRNLMKALADVTRVPPDSRIERLQVFNRRLQGQDEVAKDLKQWQMKLSKDLIKVTGREFPPETLIGGGQATYSAEVDVDWTRNMRSAPMLKNATFGCFVVICPGRLRRDTESFLNVLNKAGMGMRFRIPQPIIMGTNSDSPADMLEAVEMSLAKYKPDLIMFAFTTDRADRYSAVKKKCYVDRGVPSQVILARSLSSKGVMSIATKVAVQINSKIGGAPWSVHIPSENVMVVGYDVCHDKTRKSKSVGAVVASLNNAMSSWFSTVSFHSNGEELSDSLAWDICKAIRKYRSVNNNVLPTRIFIYRDGVGEGQIDHVFNHEVEILKKRLTEIYGGANWKMAYIIVTKRIKTRFFGRGRNPRPGTVVDDVITLPERYDFYLVSQSVRQGTVSPTSYNVISDNLGWGPNHIQRFTYKMTHLYYNCSAAIGVPAPCQYAHKLAFLVSQSLHAEPHPRLDTSLYFL</sequence>
<evidence type="ECO:0000256" key="2">
    <source>
        <dbReference type="SAM" id="MobiDB-lite"/>
    </source>
</evidence>
<dbReference type="Proteomes" id="UP001359485">
    <property type="component" value="Unassembled WGS sequence"/>
</dbReference>
<feature type="compositionally biased region" description="Basic and acidic residues" evidence="2">
    <location>
        <begin position="18"/>
        <end position="28"/>
    </location>
</feature>
<dbReference type="Pfam" id="PF23278">
    <property type="entry name" value="Piwi_N"/>
    <property type="match status" value="1"/>
</dbReference>
<feature type="domain" description="Piwi" evidence="4">
    <location>
        <begin position="578"/>
        <end position="866"/>
    </location>
</feature>
<dbReference type="InterPro" id="IPR036085">
    <property type="entry name" value="PAZ_dom_sf"/>
</dbReference>